<keyword evidence="3" id="KW-1185">Reference proteome</keyword>
<reference evidence="2 3" key="1">
    <citation type="submission" date="2019-09" db="EMBL/GenBank/DDBJ databases">
        <title>Bird 10,000 Genomes (B10K) Project - Family phase.</title>
        <authorList>
            <person name="Zhang G."/>
        </authorList>
    </citation>
    <scope>NUCLEOTIDE SEQUENCE [LARGE SCALE GENOMIC DNA]</scope>
    <source>
        <strain evidence="2">B10K-DU-030-03</strain>
    </source>
</reference>
<dbReference type="EMBL" id="VZTZ01004700">
    <property type="protein sequence ID" value="NXU34572.1"/>
    <property type="molecule type" value="Genomic_DNA"/>
</dbReference>
<sequence>PIPVLNPNPSPDPVPNPSPCLDPNPIPSQIPHPTEGRTEPWDGIRCSLASDTALSQPLDEALSLWKKLLENPGIPEVRSPEQTLSSLQLLAWIFRLQEKPLQALESFLLLRSLCQRLQDNLGLANSLCQICRILLHLECPAQAQVTIRE</sequence>
<evidence type="ECO:0000313" key="2">
    <source>
        <dbReference type="EMBL" id="NXU34572.1"/>
    </source>
</evidence>
<accession>A0A7L3JYU3</accession>
<organism evidence="2 3">
    <name type="scientific">Drymodes brunneopygia</name>
    <dbReference type="NCBI Taxonomy" id="626378"/>
    <lineage>
        <taxon>Eukaryota</taxon>
        <taxon>Metazoa</taxon>
        <taxon>Chordata</taxon>
        <taxon>Craniata</taxon>
        <taxon>Vertebrata</taxon>
        <taxon>Euteleostomi</taxon>
        <taxon>Archelosauria</taxon>
        <taxon>Archosauria</taxon>
        <taxon>Dinosauria</taxon>
        <taxon>Saurischia</taxon>
        <taxon>Theropoda</taxon>
        <taxon>Coelurosauria</taxon>
        <taxon>Aves</taxon>
        <taxon>Neognathae</taxon>
        <taxon>Neoaves</taxon>
        <taxon>Telluraves</taxon>
        <taxon>Australaves</taxon>
        <taxon>Passeriformes</taxon>
        <taxon>Petroicidae</taxon>
        <taxon>Drymodes</taxon>
    </lineage>
</organism>
<feature type="non-terminal residue" evidence="2">
    <location>
        <position position="1"/>
    </location>
</feature>
<protein>
    <submittedName>
        <fullName evidence="2">ESPL1 protein</fullName>
    </submittedName>
</protein>
<feature type="region of interest" description="Disordered" evidence="1">
    <location>
        <begin position="1"/>
        <end position="37"/>
    </location>
</feature>
<comment type="caution">
    <text evidence="2">The sequence shown here is derived from an EMBL/GenBank/DDBJ whole genome shotgun (WGS) entry which is preliminary data.</text>
</comment>
<evidence type="ECO:0000313" key="3">
    <source>
        <dbReference type="Proteomes" id="UP000525319"/>
    </source>
</evidence>
<evidence type="ECO:0000256" key="1">
    <source>
        <dbReference type="SAM" id="MobiDB-lite"/>
    </source>
</evidence>
<feature type="non-terminal residue" evidence="2">
    <location>
        <position position="149"/>
    </location>
</feature>
<dbReference type="OrthoDB" id="10255632at2759"/>
<feature type="compositionally biased region" description="Pro residues" evidence="1">
    <location>
        <begin position="1"/>
        <end position="30"/>
    </location>
</feature>
<dbReference type="Proteomes" id="UP000525319">
    <property type="component" value="Unassembled WGS sequence"/>
</dbReference>
<gene>
    <name evidence="2" type="primary">Espl1_0</name>
    <name evidence="2" type="ORF">DRYBRU_R15012</name>
</gene>
<name>A0A7L3JYU3_9PASS</name>
<proteinExistence type="predicted"/>
<dbReference type="AlphaFoldDB" id="A0A7L3JYU3"/>